<evidence type="ECO:0000313" key="2">
    <source>
        <dbReference type="Proteomes" id="UP000464624"/>
    </source>
</evidence>
<sequence length="409" mass="43497">MDRPLAGIRVLEVAQFTFVPAAGAVLADWGADVIKIENPVTGDAQRGLVTVLGHAASVPGSSFAPIMEAPNRGKRSIGLSLAVAEARPVLEELIRRSDVFLTNYLPTTRAKLHIDVDDVRHINPDIIYVTGSGFGTQGPDRDTGAYDATAFWARGGSAEGVTPGDAERAAFMPAGAYGDNIGGLAIAGGVAAALYGRSVTGRPSVLDVSLLAVGAWATQFNVNMALLAGGPLPKMDTKTQVPYNPLTGNYRTCDGRFIQLSMLQPTRYWPEFCRLMGCDDYAHDPRFATMASLAENSDAAFEIVKDAIGNRTFAECARLLEQGSGPWAPVQDGWEVGNDDSLIANGRIAVVVDADGRPQKLVANPVKFDDAAASLRRAPQFAEHTDDVLQELGFDDQQLIELKVAGAIT</sequence>
<dbReference type="Gene3D" id="3.40.50.10540">
    <property type="entry name" value="Crotonobetainyl-coa:carnitine coa-transferase, domain 1"/>
    <property type="match status" value="1"/>
</dbReference>
<dbReference type="Pfam" id="PF02515">
    <property type="entry name" value="CoA_transf_3"/>
    <property type="match status" value="1"/>
</dbReference>
<dbReference type="InterPro" id="IPR050509">
    <property type="entry name" value="CoA-transferase_III"/>
</dbReference>
<dbReference type="InterPro" id="IPR023606">
    <property type="entry name" value="CoA-Trfase_III_dom_1_sf"/>
</dbReference>
<name>A0AAD1GXF7_MYCXE</name>
<dbReference type="PANTHER" id="PTHR48228">
    <property type="entry name" value="SUCCINYL-COA--D-CITRAMALATE COA-TRANSFERASE"/>
    <property type="match status" value="1"/>
</dbReference>
<dbReference type="AlphaFoldDB" id="A0AAD1GXF7"/>
<dbReference type="RefSeq" id="WP_085193027.1">
    <property type="nucleotide sequence ID" value="NZ_AP022314.1"/>
</dbReference>
<dbReference type="GO" id="GO:0016740">
    <property type="term" value="F:transferase activity"/>
    <property type="evidence" value="ECO:0007669"/>
    <property type="project" value="UniProtKB-KW"/>
</dbReference>
<dbReference type="InterPro" id="IPR003673">
    <property type="entry name" value="CoA-Trfase_fam_III"/>
</dbReference>
<dbReference type="InterPro" id="IPR044855">
    <property type="entry name" value="CoA-Trfase_III_dom3_sf"/>
</dbReference>
<organism evidence="1 2">
    <name type="scientific">Mycobacterium xenopi</name>
    <dbReference type="NCBI Taxonomy" id="1789"/>
    <lineage>
        <taxon>Bacteria</taxon>
        <taxon>Bacillati</taxon>
        <taxon>Actinomycetota</taxon>
        <taxon>Actinomycetes</taxon>
        <taxon>Mycobacteriales</taxon>
        <taxon>Mycobacteriaceae</taxon>
        <taxon>Mycobacterium</taxon>
    </lineage>
</organism>
<keyword evidence="1" id="KW-0808">Transferase</keyword>
<dbReference type="Proteomes" id="UP000464624">
    <property type="component" value="Chromosome"/>
</dbReference>
<evidence type="ECO:0000313" key="1">
    <source>
        <dbReference type="EMBL" id="BBU21148.1"/>
    </source>
</evidence>
<reference evidence="1 2" key="1">
    <citation type="submission" date="2019-12" db="EMBL/GenBank/DDBJ databases">
        <title>Complete genome sequence of Mycolicibacterium xenopi str. JCM15661T.</title>
        <authorList>
            <person name="Yoshida M."/>
            <person name="Fukano H."/>
            <person name="Asakura T."/>
            <person name="Hoshino Y."/>
        </authorList>
    </citation>
    <scope>NUCLEOTIDE SEQUENCE [LARGE SCALE GENOMIC DNA]</scope>
    <source>
        <strain evidence="1 2">JCM 15661T</strain>
    </source>
</reference>
<dbReference type="SUPFAM" id="SSF89796">
    <property type="entry name" value="CoA-transferase family III (CaiB/BaiF)"/>
    <property type="match status" value="1"/>
</dbReference>
<proteinExistence type="predicted"/>
<accession>A0AAD1GXF7</accession>
<protein>
    <submittedName>
        <fullName evidence="1">CoA transferase</fullName>
    </submittedName>
</protein>
<dbReference type="Gene3D" id="3.30.1540.10">
    <property type="entry name" value="formyl-coa transferase, domain 3"/>
    <property type="match status" value="1"/>
</dbReference>
<dbReference type="EMBL" id="AP022314">
    <property type="protein sequence ID" value="BBU21148.1"/>
    <property type="molecule type" value="Genomic_DNA"/>
</dbReference>
<gene>
    <name evidence="1" type="ORF">MYXE_09370</name>
</gene>
<dbReference type="KEGG" id="mxe:MYXE_09370"/>
<dbReference type="PANTHER" id="PTHR48228:SF2">
    <property type="entry name" value="E-CINNAMOYL-COA:R-PHENYLLACTATE COA TRANSFERASE LARGE SUBUNIT"/>
    <property type="match status" value="1"/>
</dbReference>